<dbReference type="RefSeq" id="WP_327597602.1">
    <property type="nucleotide sequence ID" value="NZ_JAYXHS010000001.1"/>
</dbReference>
<accession>A0ABU6K0M3</accession>
<dbReference type="Proteomes" id="UP001331561">
    <property type="component" value="Unassembled WGS sequence"/>
</dbReference>
<evidence type="ECO:0000256" key="1">
    <source>
        <dbReference type="SAM" id="MobiDB-lite"/>
    </source>
</evidence>
<evidence type="ECO:0000313" key="2">
    <source>
        <dbReference type="EMBL" id="MEC5384630.1"/>
    </source>
</evidence>
<keyword evidence="3" id="KW-1185">Reference proteome</keyword>
<sequence>MPLYLTQNVQEKCVMARINRQKTRYQANFTLARYGTWEKANRAARKWVKEILPTLPEPMSSRDRKTTRNTSGVVGVRLANATRTKDGRTYPDWRWVAFWTGCPQNGGIGWSVNKYGDEGAFVCACLARKNESIDRADIETRYARLVGTKRHASILAQKRLTPPPLPKAGKASSAATKKAITRKKPAPRAPARTSAKPAVAKTRRTGKQA</sequence>
<gene>
    <name evidence="2" type="ORF">VVD49_02790</name>
</gene>
<organism evidence="2 3">
    <name type="scientific">Uliginosibacterium silvisoli</name>
    <dbReference type="NCBI Taxonomy" id="3114758"/>
    <lineage>
        <taxon>Bacteria</taxon>
        <taxon>Pseudomonadati</taxon>
        <taxon>Pseudomonadota</taxon>
        <taxon>Betaproteobacteria</taxon>
        <taxon>Rhodocyclales</taxon>
        <taxon>Zoogloeaceae</taxon>
        <taxon>Uliginosibacterium</taxon>
    </lineage>
</organism>
<reference evidence="2 3" key="1">
    <citation type="submission" date="2024-01" db="EMBL/GenBank/DDBJ databases">
        <title>Uliginosibacterium soil sp. nov.</title>
        <authorList>
            <person name="Lv Y."/>
        </authorList>
    </citation>
    <scope>NUCLEOTIDE SEQUENCE [LARGE SCALE GENOMIC DNA]</scope>
    <source>
        <strain evidence="2 3">H3</strain>
    </source>
</reference>
<dbReference type="EMBL" id="JAYXHS010000001">
    <property type="protein sequence ID" value="MEC5384630.1"/>
    <property type="molecule type" value="Genomic_DNA"/>
</dbReference>
<comment type="caution">
    <text evidence="2">The sequence shown here is derived from an EMBL/GenBank/DDBJ whole genome shotgun (WGS) entry which is preliminary data.</text>
</comment>
<proteinExistence type="predicted"/>
<name>A0ABU6K0M3_9RHOO</name>
<feature type="compositionally biased region" description="Low complexity" evidence="1">
    <location>
        <begin position="167"/>
        <end position="178"/>
    </location>
</feature>
<evidence type="ECO:0000313" key="3">
    <source>
        <dbReference type="Proteomes" id="UP001331561"/>
    </source>
</evidence>
<protein>
    <recommendedName>
        <fullName evidence="4">AP2 domain-containing protein</fullName>
    </recommendedName>
</protein>
<feature type="region of interest" description="Disordered" evidence="1">
    <location>
        <begin position="158"/>
        <end position="209"/>
    </location>
</feature>
<evidence type="ECO:0008006" key="4">
    <source>
        <dbReference type="Google" id="ProtNLM"/>
    </source>
</evidence>
<feature type="compositionally biased region" description="Low complexity" evidence="1">
    <location>
        <begin position="189"/>
        <end position="198"/>
    </location>
</feature>